<accession>A0A1I3ZZ22</accession>
<organism evidence="2 3">
    <name type="scientific">Streptomyces pini</name>
    <dbReference type="NCBI Taxonomy" id="1520580"/>
    <lineage>
        <taxon>Bacteria</taxon>
        <taxon>Bacillati</taxon>
        <taxon>Actinomycetota</taxon>
        <taxon>Actinomycetes</taxon>
        <taxon>Kitasatosporales</taxon>
        <taxon>Streptomycetaceae</taxon>
        <taxon>Streptomyces</taxon>
    </lineage>
</organism>
<evidence type="ECO:0000313" key="3">
    <source>
        <dbReference type="Proteomes" id="UP000198928"/>
    </source>
</evidence>
<dbReference type="OrthoDB" id="3629483at2"/>
<proteinExistence type="predicted"/>
<evidence type="ECO:0000256" key="1">
    <source>
        <dbReference type="SAM" id="MobiDB-lite"/>
    </source>
</evidence>
<sequence length="211" mass="21477">MSADLSSVIAATTRWLVRSYPTAGGVLSASLAEAQARQAVTVAAWLRYPTPLDAALVAVAGPGGALRLDRITGAAAPEPAGPGEPDSSGSHDGPDGASAGLPWIPVPREPGETGSAWRTWVDEVLASWAACLLTSPDLVEEAVAGALRSEHARGLAVDFRRLAAPDGLDRQAAPLLRHPDLMAPVAGLHRDGLLACLGSHRGPQAGAAAAD</sequence>
<feature type="compositionally biased region" description="Low complexity" evidence="1">
    <location>
        <begin position="74"/>
        <end position="85"/>
    </location>
</feature>
<dbReference type="AlphaFoldDB" id="A0A1I3ZZ22"/>
<gene>
    <name evidence="2" type="ORF">SAMN05192584_106225</name>
</gene>
<name>A0A1I3ZZ22_9ACTN</name>
<evidence type="ECO:0000313" key="2">
    <source>
        <dbReference type="EMBL" id="SFK49180.1"/>
    </source>
</evidence>
<protein>
    <submittedName>
        <fullName evidence="2">Uncharacterized protein</fullName>
    </submittedName>
</protein>
<reference evidence="3" key="1">
    <citation type="submission" date="2016-10" db="EMBL/GenBank/DDBJ databases">
        <authorList>
            <person name="Varghese N."/>
            <person name="Submissions S."/>
        </authorList>
    </citation>
    <scope>NUCLEOTIDE SEQUENCE [LARGE SCALE GENOMIC DNA]</scope>
    <source>
        <strain evidence="3">PL19</strain>
    </source>
</reference>
<dbReference type="Proteomes" id="UP000198928">
    <property type="component" value="Unassembled WGS sequence"/>
</dbReference>
<dbReference type="EMBL" id="FOSG01000006">
    <property type="protein sequence ID" value="SFK49180.1"/>
    <property type="molecule type" value="Genomic_DNA"/>
</dbReference>
<dbReference type="RefSeq" id="WP_093849426.1">
    <property type="nucleotide sequence ID" value="NZ_FOSG01000006.1"/>
</dbReference>
<feature type="region of interest" description="Disordered" evidence="1">
    <location>
        <begin position="74"/>
        <end position="108"/>
    </location>
</feature>
<keyword evidence="3" id="KW-1185">Reference proteome</keyword>